<dbReference type="EMBL" id="JAVHUY010000062">
    <property type="protein sequence ID" value="MDQ7910756.1"/>
    <property type="molecule type" value="Genomic_DNA"/>
</dbReference>
<accession>A0ABU0ZUN2</accession>
<evidence type="ECO:0000256" key="3">
    <source>
        <dbReference type="PROSITE-ProRule" id="PRU01248"/>
    </source>
</evidence>
<dbReference type="InterPro" id="IPR013762">
    <property type="entry name" value="Integrase-like_cat_sf"/>
</dbReference>
<evidence type="ECO:0000313" key="8">
    <source>
        <dbReference type="Proteomes" id="UP001230908"/>
    </source>
</evidence>
<dbReference type="PANTHER" id="PTHR30349">
    <property type="entry name" value="PHAGE INTEGRASE-RELATED"/>
    <property type="match status" value="1"/>
</dbReference>
<keyword evidence="8" id="KW-1185">Reference proteome</keyword>
<dbReference type="CDD" id="cd01189">
    <property type="entry name" value="INT_ICEBs1_C_like"/>
    <property type="match status" value="1"/>
</dbReference>
<dbReference type="InterPro" id="IPR011010">
    <property type="entry name" value="DNA_brk_join_enz"/>
</dbReference>
<dbReference type="Proteomes" id="UP001230908">
    <property type="component" value="Unassembled WGS sequence"/>
</dbReference>
<name>A0ABU0ZUN2_9ACTN</name>
<comment type="caution">
    <text evidence="7">The sequence shown here is derived from an EMBL/GenBank/DDBJ whole genome shotgun (WGS) entry which is preliminary data.</text>
</comment>
<dbReference type="InterPro" id="IPR044068">
    <property type="entry name" value="CB"/>
</dbReference>
<dbReference type="InterPro" id="IPR002104">
    <property type="entry name" value="Integrase_catalytic"/>
</dbReference>
<dbReference type="SUPFAM" id="SSF56349">
    <property type="entry name" value="DNA breaking-rejoining enzymes"/>
    <property type="match status" value="1"/>
</dbReference>
<keyword evidence="2" id="KW-0233">DNA recombination</keyword>
<dbReference type="RefSeq" id="WP_308717998.1">
    <property type="nucleotide sequence ID" value="NZ_JAVHUY010000062.1"/>
</dbReference>
<evidence type="ECO:0000256" key="1">
    <source>
        <dbReference type="ARBA" id="ARBA00023125"/>
    </source>
</evidence>
<dbReference type="Gene3D" id="1.10.443.10">
    <property type="entry name" value="Intergrase catalytic core"/>
    <property type="match status" value="1"/>
</dbReference>
<dbReference type="PROSITE" id="PS51898">
    <property type="entry name" value="TYR_RECOMBINASE"/>
    <property type="match status" value="1"/>
</dbReference>
<feature type="domain" description="Tyr recombinase" evidence="5">
    <location>
        <begin position="184"/>
        <end position="391"/>
    </location>
</feature>
<dbReference type="InterPro" id="IPR010998">
    <property type="entry name" value="Integrase_recombinase_N"/>
</dbReference>
<dbReference type="Pfam" id="PF00589">
    <property type="entry name" value="Phage_integrase"/>
    <property type="match status" value="1"/>
</dbReference>
<dbReference type="PANTHER" id="PTHR30349:SF91">
    <property type="entry name" value="INTA PROTEIN"/>
    <property type="match status" value="1"/>
</dbReference>
<evidence type="ECO:0000256" key="2">
    <source>
        <dbReference type="ARBA" id="ARBA00023172"/>
    </source>
</evidence>
<evidence type="ECO:0000256" key="4">
    <source>
        <dbReference type="SAM" id="MobiDB-lite"/>
    </source>
</evidence>
<protein>
    <submittedName>
        <fullName evidence="7">Site-specific integrase</fullName>
    </submittedName>
</protein>
<evidence type="ECO:0000259" key="5">
    <source>
        <dbReference type="PROSITE" id="PS51898"/>
    </source>
</evidence>
<dbReference type="Gene3D" id="1.10.150.130">
    <property type="match status" value="1"/>
</dbReference>
<dbReference type="PROSITE" id="PS51900">
    <property type="entry name" value="CB"/>
    <property type="match status" value="1"/>
</dbReference>
<organism evidence="7 8">
    <name type="scientific">Phytohabitans maris</name>
    <dbReference type="NCBI Taxonomy" id="3071409"/>
    <lineage>
        <taxon>Bacteria</taxon>
        <taxon>Bacillati</taxon>
        <taxon>Actinomycetota</taxon>
        <taxon>Actinomycetes</taxon>
        <taxon>Micromonosporales</taxon>
        <taxon>Micromonosporaceae</taxon>
    </lineage>
</organism>
<keyword evidence="1 3" id="KW-0238">DNA-binding</keyword>
<reference evidence="7 8" key="1">
    <citation type="submission" date="2023-08" db="EMBL/GenBank/DDBJ databases">
        <title>Phytohabitans sansha sp. nov., isolated from marine sediment.</title>
        <authorList>
            <person name="Zhao Y."/>
            <person name="Yi K."/>
        </authorList>
    </citation>
    <scope>NUCLEOTIDE SEQUENCE [LARGE SCALE GENOMIC DNA]</scope>
    <source>
        <strain evidence="7 8">ZYX-F-186</strain>
    </source>
</reference>
<evidence type="ECO:0000313" key="7">
    <source>
        <dbReference type="EMBL" id="MDQ7910756.1"/>
    </source>
</evidence>
<evidence type="ECO:0000259" key="6">
    <source>
        <dbReference type="PROSITE" id="PS51900"/>
    </source>
</evidence>
<feature type="domain" description="Core-binding (CB)" evidence="6">
    <location>
        <begin position="68"/>
        <end position="163"/>
    </location>
</feature>
<feature type="region of interest" description="Disordered" evidence="4">
    <location>
        <begin position="1"/>
        <end position="20"/>
    </location>
</feature>
<dbReference type="InterPro" id="IPR050090">
    <property type="entry name" value="Tyrosine_recombinase_XerCD"/>
</dbReference>
<gene>
    <name evidence="7" type="ORF">RB614_40325</name>
</gene>
<sequence>MTTKKRTPKGEGSVYQRKSDGKWCASVTLPSGRRKVVYGDDEKEALRARRKLLAEIEAGRPVTVGRDPTLGQHLTWWLDVYVAGQVEAGHLDESTADSYRQMIETHILPTSIAKVKRERLSTEDVRAWQRERLKTTSSRGKPYSARSVGMAHGAVRRALNDAMRDEMIGRNVFALVPLPAGQSKPAEAPTEEAAERVFAEMVADTHRVLWFTMLAFGPRRGEALAMRWSLTDLDAANTKLRKQIRRVRGTEVDPETGRRRGRLVEKDLKTDASRATLSLPAALVELLRVHRREQLAARLAARVWVDPDLIFTTSVGTALEPRNVNRAWAAVCERAGVKMRLHDLRHLAASLAFAEGASIKEVQAMLRHTRQATTADIYVHVAESVRKGTADKMDGVLRKIAGA</sequence>
<proteinExistence type="predicted"/>